<dbReference type="EMBL" id="CH476638">
    <property type="protein sequence ID" value="EDN95561.1"/>
    <property type="molecule type" value="Genomic_DNA"/>
</dbReference>
<gene>
    <name evidence="1" type="ORF">SS1G_11439</name>
</gene>
<organism evidence="1 2">
    <name type="scientific">Sclerotinia sclerotiorum (strain ATCC 18683 / 1980 / Ss-1)</name>
    <name type="common">White mold</name>
    <name type="synonym">Whetzelinia sclerotiorum</name>
    <dbReference type="NCBI Taxonomy" id="665079"/>
    <lineage>
        <taxon>Eukaryota</taxon>
        <taxon>Fungi</taxon>
        <taxon>Dikarya</taxon>
        <taxon>Ascomycota</taxon>
        <taxon>Pezizomycotina</taxon>
        <taxon>Leotiomycetes</taxon>
        <taxon>Helotiales</taxon>
        <taxon>Sclerotiniaceae</taxon>
        <taxon>Sclerotinia</taxon>
    </lineage>
</organism>
<dbReference type="InParanoid" id="A7F1G9"/>
<sequence length="178" mass="20481">MLHIYNRIYEAHPDKCINKLILTVFKIARRRMANIVHAGLVVVEARLDEVLKITSDNFPMANYLPRHSNFMIKDGTGASENIGDVKGTVRFISCSSVHLIVMHMEAATCVRPAQTRYYRSPNADHQKPTIEVVRKERLFMNFGITDESTSSLDRIQLDIQDLRNPWVLRLPYPSRTNN</sequence>
<keyword evidence="2" id="KW-1185">Reference proteome</keyword>
<dbReference type="AlphaFoldDB" id="A7F1G9"/>
<accession>A7F1G9</accession>
<dbReference type="Proteomes" id="UP000001312">
    <property type="component" value="Unassembled WGS sequence"/>
</dbReference>
<evidence type="ECO:0000313" key="1">
    <source>
        <dbReference type="EMBL" id="EDN95561.1"/>
    </source>
</evidence>
<dbReference type="RefSeq" id="XP_001587447.1">
    <property type="nucleotide sequence ID" value="XM_001587397.1"/>
</dbReference>
<name>A7F1G9_SCLS1</name>
<protein>
    <submittedName>
        <fullName evidence="1">Uncharacterized protein</fullName>
    </submittedName>
</protein>
<reference evidence="2" key="1">
    <citation type="journal article" date="2011" name="PLoS Genet.">
        <title>Genomic analysis of the necrotrophic fungal pathogens Sclerotinia sclerotiorum and Botrytis cinerea.</title>
        <authorList>
            <person name="Amselem J."/>
            <person name="Cuomo C.A."/>
            <person name="van Kan J.A."/>
            <person name="Viaud M."/>
            <person name="Benito E.P."/>
            <person name="Couloux A."/>
            <person name="Coutinho P.M."/>
            <person name="de Vries R.P."/>
            <person name="Dyer P.S."/>
            <person name="Fillinger S."/>
            <person name="Fournier E."/>
            <person name="Gout L."/>
            <person name="Hahn M."/>
            <person name="Kohn L."/>
            <person name="Lapalu N."/>
            <person name="Plummer K.M."/>
            <person name="Pradier J.M."/>
            <person name="Quevillon E."/>
            <person name="Sharon A."/>
            <person name="Simon A."/>
            <person name="ten Have A."/>
            <person name="Tudzynski B."/>
            <person name="Tudzynski P."/>
            <person name="Wincker P."/>
            <person name="Andrew M."/>
            <person name="Anthouard V."/>
            <person name="Beever R.E."/>
            <person name="Beffa R."/>
            <person name="Benoit I."/>
            <person name="Bouzid O."/>
            <person name="Brault B."/>
            <person name="Chen Z."/>
            <person name="Choquer M."/>
            <person name="Collemare J."/>
            <person name="Cotton P."/>
            <person name="Danchin E.G."/>
            <person name="Da Silva C."/>
            <person name="Gautier A."/>
            <person name="Giraud C."/>
            <person name="Giraud T."/>
            <person name="Gonzalez C."/>
            <person name="Grossetete S."/>
            <person name="Guldener U."/>
            <person name="Henrissat B."/>
            <person name="Howlett B.J."/>
            <person name="Kodira C."/>
            <person name="Kretschmer M."/>
            <person name="Lappartient A."/>
            <person name="Leroch M."/>
            <person name="Levis C."/>
            <person name="Mauceli E."/>
            <person name="Neuveglise C."/>
            <person name="Oeser B."/>
            <person name="Pearson M."/>
            <person name="Poulain J."/>
            <person name="Poussereau N."/>
            <person name="Quesneville H."/>
            <person name="Rascle C."/>
            <person name="Schumacher J."/>
            <person name="Segurens B."/>
            <person name="Sexton A."/>
            <person name="Silva E."/>
            <person name="Sirven C."/>
            <person name="Soanes D.M."/>
            <person name="Talbot N.J."/>
            <person name="Templeton M."/>
            <person name="Yandava C."/>
            <person name="Yarden O."/>
            <person name="Zeng Q."/>
            <person name="Rollins J.A."/>
            <person name="Lebrun M.H."/>
            <person name="Dickman M."/>
        </authorList>
    </citation>
    <scope>NUCLEOTIDE SEQUENCE [LARGE SCALE GENOMIC DNA]</scope>
    <source>
        <strain evidence="2">ATCC 18683 / 1980 / Ss-1</strain>
    </source>
</reference>
<evidence type="ECO:0000313" key="2">
    <source>
        <dbReference type="Proteomes" id="UP000001312"/>
    </source>
</evidence>
<proteinExistence type="predicted"/>
<dbReference type="KEGG" id="ssl:SS1G_11439"/>
<dbReference type="GeneID" id="5483474"/>